<dbReference type="GO" id="GO:0005577">
    <property type="term" value="C:fibrinogen complex"/>
    <property type="evidence" value="ECO:0007669"/>
    <property type="project" value="TreeGrafter"/>
</dbReference>
<gene>
    <name evidence="7" type="ORF">Zmor_007679</name>
</gene>
<dbReference type="Proteomes" id="UP001168821">
    <property type="component" value="Unassembled WGS sequence"/>
</dbReference>
<evidence type="ECO:0000256" key="2">
    <source>
        <dbReference type="ARBA" id="ARBA00022525"/>
    </source>
</evidence>
<dbReference type="PROSITE" id="PS51406">
    <property type="entry name" value="FIBRINOGEN_C_2"/>
    <property type="match status" value="1"/>
</dbReference>
<dbReference type="GO" id="GO:0030674">
    <property type="term" value="F:protein-macromolecule adaptor activity"/>
    <property type="evidence" value="ECO:0007669"/>
    <property type="project" value="TreeGrafter"/>
</dbReference>
<evidence type="ECO:0000256" key="4">
    <source>
        <dbReference type="ARBA" id="ARBA00023180"/>
    </source>
</evidence>
<sequence>MYNCLNLLSLLIITLICPHNISSKEQSTTLDTIHYPQSCKEILKSGQNASNYYFIQPKHAPEPFPVLCNMHSSDGGWTMILKRIDGSQDFYRDWNSYKQGFGNLAGEFWLGLEKLHYMAGYEFAELLFEFVDWDGLQADAHYD</sequence>
<dbReference type="EMBL" id="JALNTZ010000002">
    <property type="protein sequence ID" value="KAJ3663413.1"/>
    <property type="molecule type" value="Genomic_DNA"/>
</dbReference>
<evidence type="ECO:0000313" key="7">
    <source>
        <dbReference type="EMBL" id="KAJ3663413.1"/>
    </source>
</evidence>
<dbReference type="GO" id="GO:0034116">
    <property type="term" value="P:positive regulation of heterotypic cell-cell adhesion"/>
    <property type="evidence" value="ECO:0007669"/>
    <property type="project" value="TreeGrafter"/>
</dbReference>
<dbReference type="Pfam" id="PF00147">
    <property type="entry name" value="Fibrinogen_C"/>
    <property type="match status" value="1"/>
</dbReference>
<dbReference type="InterPro" id="IPR037579">
    <property type="entry name" value="FIB_ANG-like"/>
</dbReference>
<dbReference type="InterPro" id="IPR014716">
    <property type="entry name" value="Fibrinogen_a/b/g_C_1"/>
</dbReference>
<proteinExistence type="predicted"/>
<accession>A0AA38MQ05</accession>
<name>A0AA38MQ05_9CUCU</name>
<dbReference type="GO" id="GO:0005201">
    <property type="term" value="F:extracellular matrix structural constituent"/>
    <property type="evidence" value="ECO:0007669"/>
    <property type="project" value="TreeGrafter"/>
</dbReference>
<dbReference type="PANTHER" id="PTHR47221:SF5">
    <property type="entry name" value="FIBRINOGEN C-TERMINAL DOMAIN-CONTAINING PROTEIN"/>
    <property type="match status" value="1"/>
</dbReference>
<reference evidence="7" key="1">
    <citation type="journal article" date="2023" name="G3 (Bethesda)">
        <title>Whole genome assemblies of Zophobas morio and Tenebrio molitor.</title>
        <authorList>
            <person name="Kaur S."/>
            <person name="Stinson S.A."/>
            <person name="diCenzo G.C."/>
        </authorList>
    </citation>
    <scope>NUCLEOTIDE SEQUENCE</scope>
    <source>
        <strain evidence="7">QUZm001</strain>
    </source>
</reference>
<keyword evidence="3" id="KW-1015">Disulfide bond</keyword>
<evidence type="ECO:0000259" key="6">
    <source>
        <dbReference type="PROSITE" id="PS51406"/>
    </source>
</evidence>
<keyword evidence="4" id="KW-0325">Glycoprotein</keyword>
<dbReference type="SMART" id="SM00186">
    <property type="entry name" value="FBG"/>
    <property type="match status" value="1"/>
</dbReference>
<keyword evidence="5" id="KW-0732">Signal</keyword>
<organism evidence="7 8">
    <name type="scientific">Zophobas morio</name>
    <dbReference type="NCBI Taxonomy" id="2755281"/>
    <lineage>
        <taxon>Eukaryota</taxon>
        <taxon>Metazoa</taxon>
        <taxon>Ecdysozoa</taxon>
        <taxon>Arthropoda</taxon>
        <taxon>Hexapoda</taxon>
        <taxon>Insecta</taxon>
        <taxon>Pterygota</taxon>
        <taxon>Neoptera</taxon>
        <taxon>Endopterygota</taxon>
        <taxon>Coleoptera</taxon>
        <taxon>Polyphaga</taxon>
        <taxon>Cucujiformia</taxon>
        <taxon>Tenebrionidae</taxon>
        <taxon>Zophobas</taxon>
    </lineage>
</organism>
<comment type="caution">
    <text evidence="7">The sequence shown here is derived from an EMBL/GenBank/DDBJ whole genome shotgun (WGS) entry which is preliminary data.</text>
</comment>
<dbReference type="InterPro" id="IPR036056">
    <property type="entry name" value="Fibrinogen-like_C"/>
</dbReference>
<keyword evidence="2" id="KW-0964">Secreted</keyword>
<feature type="domain" description="Fibrinogen C-terminal" evidence="6">
    <location>
        <begin position="30"/>
        <end position="143"/>
    </location>
</feature>
<dbReference type="SUPFAM" id="SSF56496">
    <property type="entry name" value="Fibrinogen C-terminal domain-like"/>
    <property type="match status" value="1"/>
</dbReference>
<feature type="signal peptide" evidence="5">
    <location>
        <begin position="1"/>
        <end position="23"/>
    </location>
</feature>
<comment type="subcellular location">
    <subcellularLocation>
        <location evidence="1">Secreted</location>
    </subcellularLocation>
</comment>
<feature type="chain" id="PRO_5041209248" description="Fibrinogen C-terminal domain-containing protein" evidence="5">
    <location>
        <begin position="24"/>
        <end position="143"/>
    </location>
</feature>
<evidence type="ECO:0000313" key="8">
    <source>
        <dbReference type="Proteomes" id="UP001168821"/>
    </source>
</evidence>
<protein>
    <recommendedName>
        <fullName evidence="6">Fibrinogen C-terminal domain-containing protein</fullName>
    </recommendedName>
</protein>
<dbReference type="NCBIfam" id="NF040941">
    <property type="entry name" value="GGGWT_bact"/>
    <property type="match status" value="1"/>
</dbReference>
<dbReference type="Gene3D" id="3.90.215.10">
    <property type="entry name" value="Gamma Fibrinogen, chain A, domain 1"/>
    <property type="match status" value="1"/>
</dbReference>
<evidence type="ECO:0000256" key="3">
    <source>
        <dbReference type="ARBA" id="ARBA00023157"/>
    </source>
</evidence>
<evidence type="ECO:0000256" key="5">
    <source>
        <dbReference type="SAM" id="SignalP"/>
    </source>
</evidence>
<dbReference type="PANTHER" id="PTHR47221">
    <property type="entry name" value="FIBRINOGEN ALPHA CHAIN"/>
    <property type="match status" value="1"/>
</dbReference>
<dbReference type="AlphaFoldDB" id="A0AA38MQ05"/>
<evidence type="ECO:0000256" key="1">
    <source>
        <dbReference type="ARBA" id="ARBA00004613"/>
    </source>
</evidence>
<keyword evidence="8" id="KW-1185">Reference proteome</keyword>
<dbReference type="InterPro" id="IPR002181">
    <property type="entry name" value="Fibrinogen_a/b/g_C_dom"/>
</dbReference>